<dbReference type="Proteomes" id="UP000242770">
    <property type="component" value="Unassembled WGS sequence"/>
</dbReference>
<gene>
    <name evidence="1" type="primary">SSCI35770.1</name>
</gene>
<reference evidence="2" key="1">
    <citation type="submission" date="2014-06" db="EMBL/GenBank/DDBJ databases">
        <authorList>
            <person name="Berkman P.J."/>
        </authorList>
    </citation>
    <scope>NUCLEOTIDE SEQUENCE [LARGE SCALE GENOMIC DNA]</scope>
</reference>
<proteinExistence type="predicted"/>
<protein>
    <submittedName>
        <fullName evidence="1">Uncharacterized protein</fullName>
    </submittedName>
</protein>
<sequence>MNTLPVQHWFWFVKRIWTKSSDLSTTASQKLQKKAATYGDGVSHHYS</sequence>
<name>A0A0F7RXT4_9BASI</name>
<accession>A0A0F7RXT4</accession>
<organism evidence="1 2">
    <name type="scientific">Sporisorium scitamineum</name>
    <dbReference type="NCBI Taxonomy" id="49012"/>
    <lineage>
        <taxon>Eukaryota</taxon>
        <taxon>Fungi</taxon>
        <taxon>Dikarya</taxon>
        <taxon>Basidiomycota</taxon>
        <taxon>Ustilaginomycotina</taxon>
        <taxon>Ustilaginomycetes</taxon>
        <taxon>Ustilaginales</taxon>
        <taxon>Ustilaginaceae</taxon>
        <taxon>Sporisorium</taxon>
    </lineage>
</organism>
<dbReference type="AlphaFoldDB" id="A0A0F7RXT4"/>
<evidence type="ECO:0000313" key="1">
    <source>
        <dbReference type="EMBL" id="CDS00108.1"/>
    </source>
</evidence>
<keyword evidence="2" id="KW-1185">Reference proteome</keyword>
<evidence type="ECO:0000313" key="2">
    <source>
        <dbReference type="Proteomes" id="UP000242770"/>
    </source>
</evidence>
<dbReference type="EMBL" id="CCFA01002005">
    <property type="protein sequence ID" value="CDS00108.1"/>
    <property type="molecule type" value="Genomic_DNA"/>
</dbReference>